<sequence>MAKSVSLEYRISIDEETSNNEKISQVDLQNPHSGKKIDKVVYSPRNEYFATASFMDRSVCVRKFAQGEKGELELKLDRFFDLKETVLDSPICVSDSNSILIGSHYRGSKILETRDYKNNKRKLLDHKDYNGDIVNCGFLTNGDFVAVERDPAYQFHIFSIIRNRWRCTSSTKLNKFKHAVISQDRIFIILDAPFVTMQWNLLTQKFEAQYELDWRLVEHRKRELLFIYFGQEKTSYAITPPTSSSSLELHYLPNSSSESKNSGESHLSAKINFILQYHNDQSFKDQSNNELGKYKDEKHSFEEMWKEDTRDENKVDLQREDIKKHLDDILLKCESKQIEKSLAKQSSTLDSLDGKRYTWTVQNASHDNMLVAIITARKTAMDAVIGK</sequence>
<feature type="non-terminal residue" evidence="1">
    <location>
        <position position="1"/>
    </location>
</feature>
<gene>
    <name evidence="1" type="ORF">AMORRO_LOCUS7891</name>
</gene>
<evidence type="ECO:0000313" key="1">
    <source>
        <dbReference type="EMBL" id="CAG8603642.1"/>
    </source>
</evidence>
<dbReference type="InterPro" id="IPR036322">
    <property type="entry name" value="WD40_repeat_dom_sf"/>
</dbReference>
<protein>
    <submittedName>
        <fullName evidence="1">15162_t:CDS:1</fullName>
    </submittedName>
</protein>
<dbReference type="OrthoDB" id="2442002at2759"/>
<proteinExistence type="predicted"/>
<keyword evidence="2" id="KW-1185">Reference proteome</keyword>
<dbReference type="AlphaFoldDB" id="A0A9N9CHE2"/>
<dbReference type="SUPFAM" id="SSF50978">
    <property type="entry name" value="WD40 repeat-like"/>
    <property type="match status" value="1"/>
</dbReference>
<name>A0A9N9CHE2_9GLOM</name>
<accession>A0A9N9CHE2</accession>
<organism evidence="1 2">
    <name type="scientific">Acaulospora morrowiae</name>
    <dbReference type="NCBI Taxonomy" id="94023"/>
    <lineage>
        <taxon>Eukaryota</taxon>
        <taxon>Fungi</taxon>
        <taxon>Fungi incertae sedis</taxon>
        <taxon>Mucoromycota</taxon>
        <taxon>Glomeromycotina</taxon>
        <taxon>Glomeromycetes</taxon>
        <taxon>Diversisporales</taxon>
        <taxon>Acaulosporaceae</taxon>
        <taxon>Acaulospora</taxon>
    </lineage>
</organism>
<evidence type="ECO:0000313" key="2">
    <source>
        <dbReference type="Proteomes" id="UP000789342"/>
    </source>
</evidence>
<reference evidence="1" key="1">
    <citation type="submission" date="2021-06" db="EMBL/GenBank/DDBJ databases">
        <authorList>
            <person name="Kallberg Y."/>
            <person name="Tangrot J."/>
            <person name="Rosling A."/>
        </authorList>
    </citation>
    <scope>NUCLEOTIDE SEQUENCE</scope>
    <source>
        <strain evidence="1">CL551</strain>
    </source>
</reference>
<comment type="caution">
    <text evidence="1">The sequence shown here is derived from an EMBL/GenBank/DDBJ whole genome shotgun (WGS) entry which is preliminary data.</text>
</comment>
<dbReference type="EMBL" id="CAJVPV010006349">
    <property type="protein sequence ID" value="CAG8603642.1"/>
    <property type="molecule type" value="Genomic_DNA"/>
</dbReference>
<dbReference type="Proteomes" id="UP000789342">
    <property type="component" value="Unassembled WGS sequence"/>
</dbReference>